<proteinExistence type="predicted"/>
<gene>
    <name evidence="1" type="ORF">KC19_7G085500</name>
</gene>
<dbReference type="Proteomes" id="UP000822688">
    <property type="component" value="Chromosome 7"/>
</dbReference>
<evidence type="ECO:0000313" key="2">
    <source>
        <dbReference type="Proteomes" id="UP000822688"/>
    </source>
</evidence>
<reference evidence="1" key="1">
    <citation type="submission" date="2020-06" db="EMBL/GenBank/DDBJ databases">
        <title>WGS assembly of Ceratodon purpureus strain R40.</title>
        <authorList>
            <person name="Carey S.B."/>
            <person name="Jenkins J."/>
            <person name="Shu S."/>
            <person name="Lovell J.T."/>
            <person name="Sreedasyam A."/>
            <person name="Maumus F."/>
            <person name="Tiley G.P."/>
            <person name="Fernandez-Pozo N."/>
            <person name="Barry K."/>
            <person name="Chen C."/>
            <person name="Wang M."/>
            <person name="Lipzen A."/>
            <person name="Daum C."/>
            <person name="Saski C.A."/>
            <person name="Payton A.C."/>
            <person name="Mcbreen J.C."/>
            <person name="Conrad R.E."/>
            <person name="Kollar L.M."/>
            <person name="Olsson S."/>
            <person name="Huttunen S."/>
            <person name="Landis J.B."/>
            <person name="Wickett N.J."/>
            <person name="Johnson M.G."/>
            <person name="Rensing S.A."/>
            <person name="Grimwood J."/>
            <person name="Schmutz J."/>
            <person name="Mcdaniel S.F."/>
        </authorList>
    </citation>
    <scope>NUCLEOTIDE SEQUENCE</scope>
    <source>
        <strain evidence="1">R40</strain>
    </source>
</reference>
<sequence>MKRRRYSQLSFKASALLFVPRDFLDGPAPACKLITTTTITHPIKTLTEKKPPLNQKCTQSAHPCILTSTLLNHINQKPRRGYFLPQLLLLPFPPWTALHHNPIFSFNNTQSSSKQRTT</sequence>
<dbReference type="EMBL" id="CM026428">
    <property type="protein sequence ID" value="KAG0566754.1"/>
    <property type="molecule type" value="Genomic_DNA"/>
</dbReference>
<protein>
    <submittedName>
        <fullName evidence="1">Uncharacterized protein</fullName>
    </submittedName>
</protein>
<organism evidence="1 2">
    <name type="scientific">Ceratodon purpureus</name>
    <name type="common">Fire moss</name>
    <name type="synonym">Dicranum purpureum</name>
    <dbReference type="NCBI Taxonomy" id="3225"/>
    <lineage>
        <taxon>Eukaryota</taxon>
        <taxon>Viridiplantae</taxon>
        <taxon>Streptophyta</taxon>
        <taxon>Embryophyta</taxon>
        <taxon>Bryophyta</taxon>
        <taxon>Bryophytina</taxon>
        <taxon>Bryopsida</taxon>
        <taxon>Dicranidae</taxon>
        <taxon>Pseudoditrichales</taxon>
        <taxon>Ditrichaceae</taxon>
        <taxon>Ceratodon</taxon>
    </lineage>
</organism>
<keyword evidence="2" id="KW-1185">Reference proteome</keyword>
<comment type="caution">
    <text evidence="1">The sequence shown here is derived from an EMBL/GenBank/DDBJ whole genome shotgun (WGS) entry which is preliminary data.</text>
</comment>
<evidence type="ECO:0000313" key="1">
    <source>
        <dbReference type="EMBL" id="KAG0566754.1"/>
    </source>
</evidence>
<accession>A0A8T0H8S9</accession>
<name>A0A8T0H8S9_CERPU</name>
<dbReference type="AlphaFoldDB" id="A0A8T0H8S9"/>